<keyword evidence="1 3" id="KW-0547">Nucleotide-binding</keyword>
<dbReference type="InterPro" id="IPR008271">
    <property type="entry name" value="Ser/Thr_kinase_AS"/>
</dbReference>
<evidence type="ECO:0000313" key="7">
    <source>
        <dbReference type="Proteomes" id="UP000000305"/>
    </source>
</evidence>
<dbReference type="KEGG" id="dpx:DAPPUDRAFT_103157"/>
<proteinExistence type="inferred from homology"/>
<dbReference type="FunFam" id="3.30.200.20:FF:001162">
    <property type="entry name" value="Uncharacterized protein"/>
    <property type="match status" value="1"/>
</dbReference>
<dbReference type="InterPro" id="IPR011009">
    <property type="entry name" value="Kinase-like_dom_sf"/>
</dbReference>
<gene>
    <name evidence="6" type="ORF">DAPPUDRAFT_103157</name>
</gene>
<protein>
    <recommendedName>
        <fullName evidence="5">Protein kinase domain-containing protein</fullName>
    </recommendedName>
</protein>
<dbReference type="PROSITE" id="PS00108">
    <property type="entry name" value="PROTEIN_KINASE_ST"/>
    <property type="match status" value="1"/>
</dbReference>
<dbReference type="InterPro" id="IPR017441">
    <property type="entry name" value="Protein_kinase_ATP_BS"/>
</dbReference>
<evidence type="ECO:0000313" key="6">
    <source>
        <dbReference type="EMBL" id="EFX80750.1"/>
    </source>
</evidence>
<evidence type="ECO:0000259" key="5">
    <source>
        <dbReference type="PROSITE" id="PS50011"/>
    </source>
</evidence>
<keyword evidence="7" id="KW-1185">Reference proteome</keyword>
<dbReference type="InParanoid" id="E9GII8"/>
<comment type="similarity">
    <text evidence="4">Belongs to the protein kinase superfamily.</text>
</comment>
<dbReference type="eggNOG" id="KOG1027">
    <property type="taxonomic scope" value="Eukaryota"/>
</dbReference>
<dbReference type="PROSITE" id="PS50011">
    <property type="entry name" value="PROTEIN_KINASE_DOM"/>
    <property type="match status" value="1"/>
</dbReference>
<evidence type="ECO:0000256" key="3">
    <source>
        <dbReference type="PROSITE-ProRule" id="PRU10141"/>
    </source>
</evidence>
<feature type="binding site" evidence="3">
    <location>
        <position position="49"/>
    </location>
    <ligand>
        <name>ATP</name>
        <dbReference type="ChEBI" id="CHEBI:30616"/>
    </ligand>
</feature>
<keyword evidence="4" id="KW-0723">Serine/threonine-protein kinase</keyword>
<dbReference type="Gene3D" id="1.10.510.10">
    <property type="entry name" value="Transferase(Phosphotransferase) domain 1"/>
    <property type="match status" value="1"/>
</dbReference>
<dbReference type="GO" id="GO:0036498">
    <property type="term" value="P:IRE1-mediated unfolded protein response"/>
    <property type="evidence" value="ECO:0000318"/>
    <property type="project" value="GO_Central"/>
</dbReference>
<name>E9GII8_DAPPU</name>
<dbReference type="PANTHER" id="PTHR13954:SF6">
    <property type="entry name" value="NON-SPECIFIC SERINE_THREONINE PROTEIN KINASE"/>
    <property type="match status" value="1"/>
</dbReference>
<dbReference type="InterPro" id="IPR000719">
    <property type="entry name" value="Prot_kinase_dom"/>
</dbReference>
<dbReference type="SUPFAM" id="SSF56112">
    <property type="entry name" value="Protein kinase-like (PK-like)"/>
    <property type="match status" value="1"/>
</dbReference>
<reference evidence="6 7" key="1">
    <citation type="journal article" date="2011" name="Science">
        <title>The ecoresponsive genome of Daphnia pulex.</title>
        <authorList>
            <person name="Colbourne J.K."/>
            <person name="Pfrender M.E."/>
            <person name="Gilbert D."/>
            <person name="Thomas W.K."/>
            <person name="Tucker A."/>
            <person name="Oakley T.H."/>
            <person name="Tokishita S."/>
            <person name="Aerts A."/>
            <person name="Arnold G.J."/>
            <person name="Basu M.K."/>
            <person name="Bauer D.J."/>
            <person name="Caceres C.E."/>
            <person name="Carmel L."/>
            <person name="Casola C."/>
            <person name="Choi J.H."/>
            <person name="Detter J.C."/>
            <person name="Dong Q."/>
            <person name="Dusheyko S."/>
            <person name="Eads B.D."/>
            <person name="Frohlich T."/>
            <person name="Geiler-Samerotte K.A."/>
            <person name="Gerlach D."/>
            <person name="Hatcher P."/>
            <person name="Jogdeo S."/>
            <person name="Krijgsveld J."/>
            <person name="Kriventseva E.V."/>
            <person name="Kultz D."/>
            <person name="Laforsch C."/>
            <person name="Lindquist E."/>
            <person name="Lopez J."/>
            <person name="Manak J.R."/>
            <person name="Muller J."/>
            <person name="Pangilinan J."/>
            <person name="Patwardhan R.P."/>
            <person name="Pitluck S."/>
            <person name="Pritham E.J."/>
            <person name="Rechtsteiner A."/>
            <person name="Rho M."/>
            <person name="Rogozin I.B."/>
            <person name="Sakarya O."/>
            <person name="Salamov A."/>
            <person name="Schaack S."/>
            <person name="Shapiro H."/>
            <person name="Shiga Y."/>
            <person name="Skalitzky C."/>
            <person name="Smith Z."/>
            <person name="Souvorov A."/>
            <person name="Sung W."/>
            <person name="Tang Z."/>
            <person name="Tsuchiya D."/>
            <person name="Tu H."/>
            <person name="Vos H."/>
            <person name="Wang M."/>
            <person name="Wolf Y.I."/>
            <person name="Yamagata H."/>
            <person name="Yamada T."/>
            <person name="Ye Y."/>
            <person name="Shaw J.R."/>
            <person name="Andrews J."/>
            <person name="Crease T.J."/>
            <person name="Tang H."/>
            <person name="Lucas S.M."/>
            <person name="Robertson H.M."/>
            <person name="Bork P."/>
            <person name="Koonin E.V."/>
            <person name="Zdobnov E.M."/>
            <person name="Grigoriev I.V."/>
            <person name="Lynch M."/>
            <person name="Boore J.L."/>
        </authorList>
    </citation>
    <scope>NUCLEOTIDE SEQUENCE [LARGE SCALE GENOMIC DNA]</scope>
</reference>
<dbReference type="GO" id="GO:0004674">
    <property type="term" value="F:protein serine/threonine kinase activity"/>
    <property type="evidence" value="ECO:0000318"/>
    <property type="project" value="GO_Central"/>
</dbReference>
<dbReference type="PROSITE" id="PS00107">
    <property type="entry name" value="PROTEIN_KINASE_ATP"/>
    <property type="match status" value="1"/>
</dbReference>
<keyword evidence="2 3" id="KW-0067">ATP-binding</keyword>
<accession>E9GII8</accession>
<dbReference type="GO" id="GO:0005783">
    <property type="term" value="C:endoplasmic reticulum"/>
    <property type="evidence" value="ECO:0000318"/>
    <property type="project" value="GO_Central"/>
</dbReference>
<organism evidence="6 7">
    <name type="scientific">Daphnia pulex</name>
    <name type="common">Water flea</name>
    <dbReference type="NCBI Taxonomy" id="6669"/>
    <lineage>
        <taxon>Eukaryota</taxon>
        <taxon>Metazoa</taxon>
        <taxon>Ecdysozoa</taxon>
        <taxon>Arthropoda</taxon>
        <taxon>Crustacea</taxon>
        <taxon>Branchiopoda</taxon>
        <taxon>Diplostraca</taxon>
        <taxon>Cladocera</taxon>
        <taxon>Anomopoda</taxon>
        <taxon>Daphniidae</taxon>
        <taxon>Daphnia</taxon>
    </lineage>
</organism>
<dbReference type="EMBL" id="GL732546">
    <property type="protein sequence ID" value="EFX80750.1"/>
    <property type="molecule type" value="Genomic_DNA"/>
</dbReference>
<keyword evidence="4" id="KW-0808">Transferase</keyword>
<evidence type="ECO:0000256" key="4">
    <source>
        <dbReference type="RuleBase" id="RU000304"/>
    </source>
</evidence>
<dbReference type="GO" id="GO:0051082">
    <property type="term" value="F:unfolded protein binding"/>
    <property type="evidence" value="ECO:0000318"/>
    <property type="project" value="GO_Central"/>
</dbReference>
<evidence type="ECO:0000256" key="2">
    <source>
        <dbReference type="ARBA" id="ARBA00022840"/>
    </source>
</evidence>
<dbReference type="PANTHER" id="PTHR13954">
    <property type="entry name" value="IRE1-RELATED"/>
    <property type="match status" value="1"/>
</dbReference>
<dbReference type="AlphaFoldDB" id="E9GII8"/>
<feature type="domain" description="Protein kinase" evidence="5">
    <location>
        <begin position="22"/>
        <end position="248"/>
    </location>
</feature>
<dbReference type="HOGENOM" id="CLU_000288_7_1_1"/>
<dbReference type="GO" id="GO:0004521">
    <property type="term" value="F:RNA endonuclease activity"/>
    <property type="evidence" value="ECO:0000318"/>
    <property type="project" value="GO_Central"/>
</dbReference>
<dbReference type="PhylomeDB" id="E9GII8"/>
<evidence type="ECO:0000256" key="1">
    <source>
        <dbReference type="ARBA" id="ARBA00022741"/>
    </source>
</evidence>
<dbReference type="SMART" id="SM00220">
    <property type="entry name" value="S_TKc"/>
    <property type="match status" value="1"/>
</dbReference>
<dbReference type="Pfam" id="PF00069">
    <property type="entry name" value="Pkinase"/>
    <property type="match status" value="1"/>
</dbReference>
<dbReference type="Proteomes" id="UP000000305">
    <property type="component" value="Unassembled WGS sequence"/>
</dbReference>
<dbReference type="InterPro" id="IPR045133">
    <property type="entry name" value="IRE1/2-like"/>
</dbReference>
<sequence>MDGQVPAVAVVPDLEETIKIDIKKNKLLGKGKYGSVFECTFKGTTVAVKRLQLLDCDDAARAERMREGNAMTNLIHPNVLRLIAEQEDDNFKYLILELCVATVDDYIRGDYSGQMPAEVDGLFQMTSGLAYIHSKRFVHRDIKPANVLISPRFVLKISDFGFCKTVTNSGGFSTSSGLKGTPAYMAPEYLEMKGKSEDEIKAIRAQIAGDHYAYKLIDGMTHNNPEIRMGLDIAISALQQLLPSQEQE</sequence>
<dbReference type="GO" id="GO:0005524">
    <property type="term" value="F:ATP binding"/>
    <property type="evidence" value="ECO:0007669"/>
    <property type="project" value="UniProtKB-UniRule"/>
</dbReference>
<dbReference type="STRING" id="6669.E9GII8"/>
<dbReference type="GO" id="GO:0070059">
    <property type="term" value="P:intrinsic apoptotic signaling pathway in response to endoplasmic reticulum stress"/>
    <property type="evidence" value="ECO:0000318"/>
    <property type="project" value="GO_Central"/>
</dbReference>
<dbReference type="Gene3D" id="3.30.200.20">
    <property type="entry name" value="Phosphorylase Kinase, domain 1"/>
    <property type="match status" value="1"/>
</dbReference>
<dbReference type="OrthoDB" id="6348592at2759"/>
<keyword evidence="4" id="KW-0418">Kinase</keyword>